<accession>A0A0A8YQ68</accession>
<organism evidence="1">
    <name type="scientific">Arundo donax</name>
    <name type="common">Giant reed</name>
    <name type="synonym">Donax arundinaceus</name>
    <dbReference type="NCBI Taxonomy" id="35708"/>
    <lineage>
        <taxon>Eukaryota</taxon>
        <taxon>Viridiplantae</taxon>
        <taxon>Streptophyta</taxon>
        <taxon>Embryophyta</taxon>
        <taxon>Tracheophyta</taxon>
        <taxon>Spermatophyta</taxon>
        <taxon>Magnoliopsida</taxon>
        <taxon>Liliopsida</taxon>
        <taxon>Poales</taxon>
        <taxon>Poaceae</taxon>
        <taxon>PACMAD clade</taxon>
        <taxon>Arundinoideae</taxon>
        <taxon>Arundineae</taxon>
        <taxon>Arundo</taxon>
    </lineage>
</organism>
<dbReference type="EMBL" id="GBRH01270865">
    <property type="protein sequence ID" value="JAD27030.1"/>
    <property type="molecule type" value="Transcribed_RNA"/>
</dbReference>
<evidence type="ECO:0000313" key="1">
    <source>
        <dbReference type="EMBL" id="JAD27030.1"/>
    </source>
</evidence>
<proteinExistence type="predicted"/>
<reference evidence="1" key="2">
    <citation type="journal article" date="2015" name="Data Brief">
        <title>Shoot transcriptome of the giant reed, Arundo donax.</title>
        <authorList>
            <person name="Barrero R.A."/>
            <person name="Guerrero F.D."/>
            <person name="Moolhuijzen P."/>
            <person name="Goolsby J.A."/>
            <person name="Tidwell J."/>
            <person name="Bellgard S.E."/>
            <person name="Bellgard M.I."/>
        </authorList>
    </citation>
    <scope>NUCLEOTIDE SEQUENCE</scope>
    <source>
        <tissue evidence="1">Shoot tissue taken approximately 20 cm above the soil surface</tissue>
    </source>
</reference>
<name>A0A0A8YQ68_ARUDO</name>
<reference evidence="1" key="1">
    <citation type="submission" date="2014-09" db="EMBL/GenBank/DDBJ databases">
        <authorList>
            <person name="Magalhaes I.L.F."/>
            <person name="Oliveira U."/>
            <person name="Santos F.R."/>
            <person name="Vidigal T.H.D.A."/>
            <person name="Brescovit A.D."/>
            <person name="Santos A.J."/>
        </authorList>
    </citation>
    <scope>NUCLEOTIDE SEQUENCE</scope>
    <source>
        <tissue evidence="1">Shoot tissue taken approximately 20 cm above the soil surface</tissue>
    </source>
</reference>
<dbReference type="AlphaFoldDB" id="A0A0A8YQ68"/>
<sequence>MLNNEVVFAQRGSLLRRGGHLVQWNLDMDWVQVSGLERQINDYIMMRRVNYLVRLSLFSAF</sequence>
<protein>
    <submittedName>
        <fullName evidence="1">Uncharacterized protein</fullName>
    </submittedName>
</protein>